<protein>
    <recommendedName>
        <fullName evidence="2">DUF7494 domain-containing protein</fullName>
    </recommendedName>
</protein>
<gene>
    <name evidence="3" type="ORF">M947_04210</name>
</gene>
<dbReference type="RefSeq" id="WP_021287113.1">
    <property type="nucleotide sequence ID" value="NZ_AUPZ01000005.1"/>
</dbReference>
<evidence type="ECO:0000313" key="4">
    <source>
        <dbReference type="Proteomes" id="UP000015520"/>
    </source>
</evidence>
<dbReference type="InterPro" id="IPR055917">
    <property type="entry name" value="DUF7494"/>
</dbReference>
<feature type="signal peptide" evidence="1">
    <location>
        <begin position="1"/>
        <end position="16"/>
    </location>
</feature>
<dbReference type="InterPro" id="IPR011990">
    <property type="entry name" value="TPR-like_helical_dom_sf"/>
</dbReference>
<keyword evidence="4" id="KW-1185">Reference proteome</keyword>
<organism evidence="3 4">
    <name type="scientific">Sulfurimonas hongkongensis</name>
    <dbReference type="NCBI Taxonomy" id="1172190"/>
    <lineage>
        <taxon>Bacteria</taxon>
        <taxon>Pseudomonadati</taxon>
        <taxon>Campylobacterota</taxon>
        <taxon>Epsilonproteobacteria</taxon>
        <taxon>Campylobacterales</taxon>
        <taxon>Sulfurimonadaceae</taxon>
        <taxon>Sulfurimonas</taxon>
    </lineage>
</organism>
<dbReference type="Pfam" id="PF24323">
    <property type="entry name" value="DUF7494"/>
    <property type="match status" value="1"/>
</dbReference>
<name>T0JNU7_9BACT</name>
<comment type="caution">
    <text evidence="3">The sequence shown here is derived from an EMBL/GenBank/DDBJ whole genome shotgun (WGS) entry which is preliminary data.</text>
</comment>
<keyword evidence="1" id="KW-0732">Signal</keyword>
<dbReference type="AlphaFoldDB" id="T0JNU7"/>
<evidence type="ECO:0000313" key="3">
    <source>
        <dbReference type="EMBL" id="EQB39786.1"/>
    </source>
</evidence>
<dbReference type="PATRIC" id="fig|1172190.3.peg.818"/>
<dbReference type="Proteomes" id="UP000015520">
    <property type="component" value="Unassembled WGS sequence"/>
</dbReference>
<reference evidence="3 4" key="1">
    <citation type="submission" date="2013-07" db="EMBL/GenBank/DDBJ databases">
        <title>Sulfurimonas hongkongensis AST-10 Genome Sequencing.</title>
        <authorList>
            <person name="Cai L."/>
            <person name="Zhang T."/>
        </authorList>
    </citation>
    <scope>NUCLEOTIDE SEQUENCE [LARGE SCALE GENOMIC DNA]</scope>
    <source>
        <strain evidence="3 4">AST-10</strain>
    </source>
</reference>
<proteinExistence type="predicted"/>
<evidence type="ECO:0000256" key="1">
    <source>
        <dbReference type="SAM" id="SignalP"/>
    </source>
</evidence>
<feature type="domain" description="DUF7494" evidence="2">
    <location>
        <begin position="17"/>
        <end position="132"/>
    </location>
</feature>
<evidence type="ECO:0000259" key="2">
    <source>
        <dbReference type="Pfam" id="PF24323"/>
    </source>
</evidence>
<dbReference type="SUPFAM" id="SSF48452">
    <property type="entry name" value="TPR-like"/>
    <property type="match status" value="1"/>
</dbReference>
<dbReference type="EMBL" id="AUPZ01000005">
    <property type="protein sequence ID" value="EQB39786.1"/>
    <property type="molecule type" value="Genomic_DNA"/>
</dbReference>
<sequence>MLKWMLLAFFSFNLFALDISMQGARANFDDYSTLHIKDKDRFLCKEMINDFEEVIQIVCAFSKAPSGGLKPIQNDFFKIESQIKKKTFFLIITPFKKMKLYPVVFNLSQDDSVFDVNAELASHWVVVGYLKEVPFLKTQESSDVAINFPFFLDKNRLPYVGSLDIEGKPVHIKEVNDVSEYLKIKKLYAQKEYEKSLDLINEVIREYPSSLFRAELLYYKIKVNAKLEGNNDEVIELSKIYLREYSSDDNVAEVLSLIARAYSLEGVGTQADYFFDRLFSEHEESPFAKWGYIYKAQMLEESGAASKALSFYEKALNETRDIDIAATAAFKLAQYNIYREKHKIASEYAMKIVNAKPSFFVSKYEESLRMMDSFAQKQEYLTAAAIAQSLLDEINLEYIEYESLVKDVGIWLAKTSKKQEALEALNNYFETFVDGLFEHEVQVAKDSLFFDVSDANLSTKLADYDKLEETYRDDSIGKRAIYEKAKLMLENSMYKQVLESKDKLLELDATVYEDIQQIINDAAVGAMEEALKEKECHSVLKISTEYSIKLSDSWDDGIYECAMKGADFLLAKNIALKNLKSKDLEVRKKWLYRYIKVDFATGNYSDVLKASKDLVTLIAQEVDSEYKDVYRILFDTYQRLENENKMIETIVDIQRVYGDSYIDIERYIAVMAIGSQRNDDNLVIKYANEVMKIQEASSSYVQSPFVEFTLYQAYINKEDLNKALEVIKSLDEIKISNSNRARQKYLLGTVYEKLWRGEDAQRAYEDSIEADKDSAWAKLAKAAKESKL</sequence>
<dbReference type="Gene3D" id="1.25.40.10">
    <property type="entry name" value="Tetratricopeptide repeat domain"/>
    <property type="match status" value="2"/>
</dbReference>
<dbReference type="STRING" id="1172190.M947_04210"/>
<accession>T0JNU7</accession>
<feature type="chain" id="PRO_5004578167" description="DUF7494 domain-containing protein" evidence="1">
    <location>
        <begin position="17"/>
        <end position="788"/>
    </location>
</feature>
<dbReference type="eggNOG" id="COG4783">
    <property type="taxonomic scope" value="Bacteria"/>
</dbReference>